<feature type="compositionally biased region" description="Basic and acidic residues" evidence="1">
    <location>
        <begin position="36"/>
        <end position="57"/>
    </location>
</feature>
<organism evidence="2 3">
    <name type="scientific">Pleurodeles waltl</name>
    <name type="common">Iberian ribbed newt</name>
    <dbReference type="NCBI Taxonomy" id="8319"/>
    <lineage>
        <taxon>Eukaryota</taxon>
        <taxon>Metazoa</taxon>
        <taxon>Chordata</taxon>
        <taxon>Craniata</taxon>
        <taxon>Vertebrata</taxon>
        <taxon>Euteleostomi</taxon>
        <taxon>Amphibia</taxon>
        <taxon>Batrachia</taxon>
        <taxon>Caudata</taxon>
        <taxon>Salamandroidea</taxon>
        <taxon>Salamandridae</taxon>
        <taxon>Pleurodelinae</taxon>
        <taxon>Pleurodeles</taxon>
    </lineage>
</organism>
<evidence type="ECO:0000313" key="3">
    <source>
        <dbReference type="Proteomes" id="UP001066276"/>
    </source>
</evidence>
<reference evidence="2" key="1">
    <citation type="journal article" date="2022" name="bioRxiv">
        <title>Sequencing and chromosome-scale assembly of the giantPleurodeles waltlgenome.</title>
        <authorList>
            <person name="Brown T."/>
            <person name="Elewa A."/>
            <person name="Iarovenko S."/>
            <person name="Subramanian E."/>
            <person name="Araus A.J."/>
            <person name="Petzold A."/>
            <person name="Susuki M."/>
            <person name="Suzuki K.-i.T."/>
            <person name="Hayashi T."/>
            <person name="Toyoda A."/>
            <person name="Oliveira C."/>
            <person name="Osipova E."/>
            <person name="Leigh N.D."/>
            <person name="Simon A."/>
            <person name="Yun M.H."/>
        </authorList>
    </citation>
    <scope>NUCLEOTIDE SEQUENCE</scope>
    <source>
        <strain evidence="2">20211129_DDA</strain>
        <tissue evidence="2">Liver</tissue>
    </source>
</reference>
<evidence type="ECO:0000256" key="1">
    <source>
        <dbReference type="SAM" id="MobiDB-lite"/>
    </source>
</evidence>
<proteinExistence type="predicted"/>
<dbReference type="Proteomes" id="UP001066276">
    <property type="component" value="Chromosome 4_2"/>
</dbReference>
<accession>A0AAV7SSM9</accession>
<sequence length="114" mass="12707">MPRVTTNPLARPGDEGQREPFRTITRCQKEEDSEETRERRTLSGNTGKEDGDNEESRGYPNTDGPAETHTDDWTARTSGVGGAQCKLRPRLGKSVAPSGRERCEESQMIRVTTQ</sequence>
<dbReference type="EMBL" id="JANPWB010000008">
    <property type="protein sequence ID" value="KAJ1167099.1"/>
    <property type="molecule type" value="Genomic_DNA"/>
</dbReference>
<keyword evidence="3" id="KW-1185">Reference proteome</keyword>
<protein>
    <submittedName>
        <fullName evidence="2">Uncharacterized protein</fullName>
    </submittedName>
</protein>
<feature type="region of interest" description="Disordered" evidence="1">
    <location>
        <begin position="1"/>
        <end position="114"/>
    </location>
</feature>
<feature type="compositionally biased region" description="Basic and acidic residues" evidence="1">
    <location>
        <begin position="12"/>
        <end position="21"/>
    </location>
</feature>
<evidence type="ECO:0000313" key="2">
    <source>
        <dbReference type="EMBL" id="KAJ1167099.1"/>
    </source>
</evidence>
<gene>
    <name evidence="2" type="ORF">NDU88_007492</name>
</gene>
<name>A0AAV7SSM9_PLEWA</name>
<dbReference type="AlphaFoldDB" id="A0AAV7SSM9"/>
<comment type="caution">
    <text evidence="2">The sequence shown here is derived from an EMBL/GenBank/DDBJ whole genome shotgun (WGS) entry which is preliminary data.</text>
</comment>